<dbReference type="PROSITE" id="PS50111">
    <property type="entry name" value="CHEMOTAXIS_TRANSDUC_2"/>
    <property type="match status" value="1"/>
</dbReference>
<dbReference type="PROSITE" id="PS50885">
    <property type="entry name" value="HAMP"/>
    <property type="match status" value="1"/>
</dbReference>
<keyword evidence="4" id="KW-1133">Transmembrane helix</keyword>
<organism evidence="7 8">
    <name type="scientific">Treponema succinifaciens (strain ATCC 33096 / DSM 2489 / 6091)</name>
    <dbReference type="NCBI Taxonomy" id="869209"/>
    <lineage>
        <taxon>Bacteria</taxon>
        <taxon>Pseudomonadati</taxon>
        <taxon>Spirochaetota</taxon>
        <taxon>Spirochaetia</taxon>
        <taxon>Spirochaetales</taxon>
        <taxon>Treponemataceae</taxon>
        <taxon>Treponema</taxon>
    </lineage>
</organism>
<dbReference type="eggNOG" id="COG0840">
    <property type="taxonomic scope" value="Bacteria"/>
</dbReference>
<dbReference type="KEGG" id="tsu:Tresu_1558"/>
<feature type="domain" description="Methyl-accepting transducer" evidence="5">
    <location>
        <begin position="319"/>
        <end position="541"/>
    </location>
</feature>
<evidence type="ECO:0000259" key="5">
    <source>
        <dbReference type="PROSITE" id="PS50111"/>
    </source>
</evidence>
<dbReference type="HOGENOM" id="CLU_000445_107_18_12"/>
<gene>
    <name evidence="7" type="ordered locus">Tresu_1558</name>
</gene>
<evidence type="ECO:0000256" key="3">
    <source>
        <dbReference type="PROSITE-ProRule" id="PRU00284"/>
    </source>
</evidence>
<keyword evidence="8" id="KW-1185">Reference proteome</keyword>
<dbReference type="GO" id="GO:0016020">
    <property type="term" value="C:membrane"/>
    <property type="evidence" value="ECO:0007669"/>
    <property type="project" value="InterPro"/>
</dbReference>
<feature type="domain" description="HAMP" evidence="6">
    <location>
        <begin position="218"/>
        <end position="272"/>
    </location>
</feature>
<feature type="transmembrane region" description="Helical" evidence="4">
    <location>
        <begin position="12"/>
        <end position="31"/>
    </location>
</feature>
<evidence type="ECO:0000256" key="4">
    <source>
        <dbReference type="SAM" id="Phobius"/>
    </source>
</evidence>
<dbReference type="SMART" id="SM00283">
    <property type="entry name" value="MA"/>
    <property type="match status" value="1"/>
</dbReference>
<dbReference type="SUPFAM" id="SSF58104">
    <property type="entry name" value="Methyl-accepting chemotaxis protein (MCP) signaling domain"/>
    <property type="match status" value="1"/>
</dbReference>
<evidence type="ECO:0000256" key="2">
    <source>
        <dbReference type="ARBA" id="ARBA00029447"/>
    </source>
</evidence>
<dbReference type="InterPro" id="IPR004089">
    <property type="entry name" value="MCPsignal_dom"/>
</dbReference>
<keyword evidence="4" id="KW-0472">Membrane</keyword>
<dbReference type="PRINTS" id="PR00260">
    <property type="entry name" value="CHEMTRNSDUCR"/>
</dbReference>
<sequence length="606" mass="67307">MRFTKSYKFKFIAFISFFIILISVITTMVAINNIKSTAFSVFSSQGESLVKRALYKIDADRFSELAETLDDSHPYYKELYQELRIIKSQTQCKFLYTMVPSGGNNFTYIVDGSTTRVDIDNFSPIGTVEDLSSYGEYPHIVLQEKEIIISDFKKQKDWGWLITAYAPIIKDNNAIGFVACDFDAVAILKLIEQSQITMSICCLALFIICIGILYLWISSFFKKLTAVSSRMNEIAGGESDLTARVLESGENELTEISRACNRIIENLQKMIISEKTAVSKLSENSNVLLNQTHETTSLIETESQLIEDIYSKAKEQTEKTQEANGTIDDVVTSVIELDEKAKNQHVAIQNSTDAVSQITKNIEEINKKIFGINSEYENIVQKSNDGKQCQSEVTKKIEAIQELATKLFEANKVISEISAQTNLLAMNAAIEAAHAGEAGKGFSVVANEIRTLATNSASQTKSIKELVENIESAVEQMVSASTNSTKSFEALESSIKSMNTSIQSVCEKINEQNSESSKIKSMMQILHEDSNAISVSSGQLKIKNSLLEEQVSILQEKASEILDGSSTASENLEKMKNFAGKVNSHSEENLELSESVKKIVDSYKTE</sequence>
<dbReference type="GO" id="GO:0006935">
    <property type="term" value="P:chemotaxis"/>
    <property type="evidence" value="ECO:0007669"/>
    <property type="project" value="InterPro"/>
</dbReference>
<dbReference type="Gene3D" id="1.10.287.950">
    <property type="entry name" value="Methyl-accepting chemotaxis protein"/>
    <property type="match status" value="1"/>
</dbReference>
<protein>
    <submittedName>
        <fullName evidence="7">Methyl-accepting chemotaxis sensory transducer</fullName>
    </submittedName>
</protein>
<dbReference type="EMBL" id="CP002631">
    <property type="protein sequence ID" value="AEB14458.1"/>
    <property type="molecule type" value="Genomic_DNA"/>
</dbReference>
<dbReference type="RefSeq" id="WP_013701740.1">
    <property type="nucleotide sequence ID" value="NC_015385.1"/>
</dbReference>
<evidence type="ECO:0000259" key="6">
    <source>
        <dbReference type="PROSITE" id="PS50885"/>
    </source>
</evidence>
<feature type="transmembrane region" description="Helical" evidence="4">
    <location>
        <begin position="196"/>
        <end position="217"/>
    </location>
</feature>
<reference evidence="8" key="2">
    <citation type="submission" date="2011-04" db="EMBL/GenBank/DDBJ databases">
        <title>The complete genome of chromosome of Treponema succinifaciens DSM 2489.</title>
        <authorList>
            <person name="Lucas S."/>
            <person name="Copeland A."/>
            <person name="Lapidus A."/>
            <person name="Bruce D."/>
            <person name="Goodwin L."/>
            <person name="Pitluck S."/>
            <person name="Peters L."/>
            <person name="Kyrpides N."/>
            <person name="Mavromatis K."/>
            <person name="Ivanova N."/>
            <person name="Ovchinnikova G."/>
            <person name="Teshima H."/>
            <person name="Detter J.C."/>
            <person name="Tapia R."/>
            <person name="Han C."/>
            <person name="Land M."/>
            <person name="Hauser L."/>
            <person name="Markowitz V."/>
            <person name="Cheng J.-F."/>
            <person name="Hugenholtz P."/>
            <person name="Woyke T."/>
            <person name="Wu D."/>
            <person name="Gronow S."/>
            <person name="Wellnitz S."/>
            <person name="Brambilla E."/>
            <person name="Klenk H.-P."/>
            <person name="Eisen J.A."/>
        </authorList>
    </citation>
    <scope>NUCLEOTIDE SEQUENCE [LARGE SCALE GENOMIC DNA]</scope>
    <source>
        <strain evidence="8">ATCC 33096 / DSM 2489 / 6091</strain>
    </source>
</reference>
<proteinExistence type="inferred from homology"/>
<name>F2NT06_TRES6</name>
<comment type="similarity">
    <text evidence="2">Belongs to the methyl-accepting chemotaxis (MCP) protein family.</text>
</comment>
<dbReference type="InterPro" id="IPR004090">
    <property type="entry name" value="Chemotax_Me-accpt_rcpt"/>
</dbReference>
<evidence type="ECO:0000313" key="8">
    <source>
        <dbReference type="Proteomes" id="UP000006852"/>
    </source>
</evidence>
<dbReference type="GO" id="GO:0004888">
    <property type="term" value="F:transmembrane signaling receptor activity"/>
    <property type="evidence" value="ECO:0007669"/>
    <property type="project" value="InterPro"/>
</dbReference>
<evidence type="ECO:0000313" key="7">
    <source>
        <dbReference type="EMBL" id="AEB14458.1"/>
    </source>
</evidence>
<dbReference type="SMART" id="SM00304">
    <property type="entry name" value="HAMP"/>
    <property type="match status" value="1"/>
</dbReference>
<dbReference type="GeneID" id="302998717"/>
<dbReference type="PANTHER" id="PTHR32089:SF112">
    <property type="entry name" value="LYSOZYME-LIKE PROTEIN-RELATED"/>
    <property type="match status" value="1"/>
</dbReference>
<dbReference type="Pfam" id="PF00015">
    <property type="entry name" value="MCPsignal"/>
    <property type="match status" value="1"/>
</dbReference>
<dbReference type="Proteomes" id="UP000006852">
    <property type="component" value="Chromosome"/>
</dbReference>
<dbReference type="PANTHER" id="PTHR32089">
    <property type="entry name" value="METHYL-ACCEPTING CHEMOTAXIS PROTEIN MCPB"/>
    <property type="match status" value="1"/>
</dbReference>
<dbReference type="STRING" id="869209.Tresu_1558"/>
<keyword evidence="1 3" id="KW-0807">Transducer</keyword>
<dbReference type="GO" id="GO:0007165">
    <property type="term" value="P:signal transduction"/>
    <property type="evidence" value="ECO:0007669"/>
    <property type="project" value="UniProtKB-KW"/>
</dbReference>
<evidence type="ECO:0000256" key="1">
    <source>
        <dbReference type="ARBA" id="ARBA00023224"/>
    </source>
</evidence>
<dbReference type="AlphaFoldDB" id="F2NT06"/>
<accession>F2NT06</accession>
<dbReference type="InterPro" id="IPR003660">
    <property type="entry name" value="HAMP_dom"/>
</dbReference>
<keyword evidence="4" id="KW-0812">Transmembrane</keyword>
<dbReference type="Gene3D" id="6.10.340.10">
    <property type="match status" value="1"/>
</dbReference>
<reference evidence="7 8" key="1">
    <citation type="journal article" date="2011" name="Stand. Genomic Sci.">
        <title>Complete genome sequence of Treponema succinifaciens type strain (6091).</title>
        <authorList>
            <person name="Han C."/>
            <person name="Gronow S."/>
            <person name="Teshima H."/>
            <person name="Lapidus A."/>
            <person name="Nolan M."/>
            <person name="Lucas S."/>
            <person name="Hammon N."/>
            <person name="Deshpande S."/>
            <person name="Cheng J.F."/>
            <person name="Zeytun A."/>
            <person name="Tapia R."/>
            <person name="Goodwin L."/>
            <person name="Pitluck S."/>
            <person name="Liolios K."/>
            <person name="Pagani I."/>
            <person name="Ivanova N."/>
            <person name="Mavromatis K."/>
            <person name="Mikhailova N."/>
            <person name="Huntemann M."/>
            <person name="Pati A."/>
            <person name="Chen A."/>
            <person name="Palaniappan K."/>
            <person name="Land M."/>
            <person name="Hauser L."/>
            <person name="Brambilla E.M."/>
            <person name="Rohde M."/>
            <person name="Goker M."/>
            <person name="Woyke T."/>
            <person name="Bristow J."/>
            <person name="Eisen J.A."/>
            <person name="Markowitz V."/>
            <person name="Hugenholtz P."/>
            <person name="Kyrpides N.C."/>
            <person name="Klenk H.P."/>
            <person name="Detter J.C."/>
        </authorList>
    </citation>
    <scope>NUCLEOTIDE SEQUENCE [LARGE SCALE GENOMIC DNA]</scope>
    <source>
        <strain evidence="8">ATCC 33096 / DSM 2489 / 6091</strain>
    </source>
</reference>